<keyword evidence="3" id="KW-0804">Transcription</keyword>
<dbReference type="PANTHER" id="PTHR33204">
    <property type="entry name" value="TRANSCRIPTIONAL REGULATOR, MARR FAMILY"/>
    <property type="match status" value="1"/>
</dbReference>
<accession>A0ABR6PT12</accession>
<dbReference type="InterPro" id="IPR002577">
    <property type="entry name" value="HTH_HxlR"/>
</dbReference>
<keyword evidence="2 5" id="KW-0238">DNA-binding</keyword>
<dbReference type="InterPro" id="IPR036390">
    <property type="entry name" value="WH_DNA-bd_sf"/>
</dbReference>
<comment type="caution">
    <text evidence="5">The sequence shown here is derived from an EMBL/GenBank/DDBJ whole genome shotgun (WGS) entry which is preliminary data.</text>
</comment>
<dbReference type="GO" id="GO:0003677">
    <property type="term" value="F:DNA binding"/>
    <property type="evidence" value="ECO:0007669"/>
    <property type="project" value="UniProtKB-KW"/>
</dbReference>
<keyword evidence="1" id="KW-0805">Transcription regulation</keyword>
<dbReference type="Gene3D" id="1.10.10.10">
    <property type="entry name" value="Winged helix-like DNA-binding domain superfamily/Winged helix DNA-binding domain"/>
    <property type="match status" value="1"/>
</dbReference>
<dbReference type="SUPFAM" id="SSF46785">
    <property type="entry name" value="Winged helix' DNA-binding domain"/>
    <property type="match status" value="1"/>
</dbReference>
<evidence type="ECO:0000313" key="6">
    <source>
        <dbReference type="Proteomes" id="UP000541583"/>
    </source>
</evidence>
<keyword evidence="6" id="KW-1185">Reference proteome</keyword>
<evidence type="ECO:0000256" key="1">
    <source>
        <dbReference type="ARBA" id="ARBA00023015"/>
    </source>
</evidence>
<dbReference type="PROSITE" id="PS51118">
    <property type="entry name" value="HTH_HXLR"/>
    <property type="match status" value="1"/>
</dbReference>
<protein>
    <submittedName>
        <fullName evidence="5">DNA-binding HxlR family transcriptional regulator</fullName>
    </submittedName>
</protein>
<dbReference type="Pfam" id="PF01638">
    <property type="entry name" value="HxlR"/>
    <property type="match status" value="1"/>
</dbReference>
<proteinExistence type="predicted"/>
<dbReference type="InterPro" id="IPR036388">
    <property type="entry name" value="WH-like_DNA-bd_sf"/>
</dbReference>
<reference evidence="5 6" key="1">
    <citation type="submission" date="2020-08" db="EMBL/GenBank/DDBJ databases">
        <title>Genomic Encyclopedia of Type Strains, Phase IV (KMG-V): Genome sequencing to study the core and pangenomes of soil and plant-associated prokaryotes.</title>
        <authorList>
            <person name="Whitman W."/>
        </authorList>
    </citation>
    <scope>NUCLEOTIDE SEQUENCE [LARGE SCALE GENOMIC DNA]</scope>
    <source>
        <strain evidence="5 6">ANJLi2</strain>
    </source>
</reference>
<gene>
    <name evidence="5" type="ORF">HDF23_005708</name>
</gene>
<feature type="domain" description="HTH hxlR-type" evidence="4">
    <location>
        <begin position="9"/>
        <end position="108"/>
    </location>
</feature>
<evidence type="ECO:0000256" key="3">
    <source>
        <dbReference type="ARBA" id="ARBA00023163"/>
    </source>
</evidence>
<evidence type="ECO:0000313" key="5">
    <source>
        <dbReference type="EMBL" id="MBB6112925.1"/>
    </source>
</evidence>
<evidence type="ECO:0000256" key="2">
    <source>
        <dbReference type="ARBA" id="ARBA00023125"/>
    </source>
</evidence>
<evidence type="ECO:0000259" key="4">
    <source>
        <dbReference type="PROSITE" id="PS51118"/>
    </source>
</evidence>
<organism evidence="5 6">
    <name type="scientific">Mucilaginibacter lappiensis</name>
    <dbReference type="NCBI Taxonomy" id="354630"/>
    <lineage>
        <taxon>Bacteria</taxon>
        <taxon>Pseudomonadati</taxon>
        <taxon>Bacteroidota</taxon>
        <taxon>Sphingobacteriia</taxon>
        <taxon>Sphingobacteriales</taxon>
        <taxon>Sphingobacteriaceae</taxon>
        <taxon>Mucilaginibacter</taxon>
    </lineage>
</organism>
<dbReference type="RefSeq" id="WP_076378692.1">
    <property type="nucleotide sequence ID" value="NZ_FTMG01000024.1"/>
</dbReference>
<dbReference type="EMBL" id="JACHCB010000024">
    <property type="protein sequence ID" value="MBB6112925.1"/>
    <property type="molecule type" value="Genomic_DNA"/>
</dbReference>
<dbReference type="PANTHER" id="PTHR33204:SF37">
    <property type="entry name" value="HTH-TYPE TRANSCRIPTIONAL REGULATOR YODB"/>
    <property type="match status" value="1"/>
</dbReference>
<sequence length="141" mass="16078">MTLSFRSNCAISSALDLIGDKWSLLILRDMMFFGKKTFSEFAASEEKIATNILSDRLSNLERASIIKKGKLPNNKKTNIYSLTPKGITFLPSLIEVILWSDRNLAEHITPENKLLADTIKKDKYSFTETMYAKLEKEIIIK</sequence>
<name>A0ABR6PT12_9SPHI</name>
<dbReference type="Proteomes" id="UP000541583">
    <property type="component" value="Unassembled WGS sequence"/>
</dbReference>